<evidence type="ECO:0000256" key="2">
    <source>
        <dbReference type="PROSITE-ProRule" id="PRU00335"/>
    </source>
</evidence>
<evidence type="ECO:0000256" key="1">
    <source>
        <dbReference type="ARBA" id="ARBA00023125"/>
    </source>
</evidence>
<dbReference type="InterPro" id="IPR050624">
    <property type="entry name" value="HTH-type_Tx_Regulator"/>
</dbReference>
<dbReference type="PROSITE" id="PS50977">
    <property type="entry name" value="HTH_TETR_2"/>
    <property type="match status" value="1"/>
</dbReference>
<reference evidence="4 5" key="1">
    <citation type="submission" date="2021-06" db="EMBL/GenBank/DDBJ databases">
        <title>Faecalicatena sp. nov. isolated from porcine feces.</title>
        <authorList>
            <person name="Oh B.S."/>
            <person name="Lee J.H."/>
        </authorList>
    </citation>
    <scope>NUCLEOTIDE SEQUENCE [LARGE SCALE GENOMIC DNA]</scope>
    <source>
        <strain evidence="4 5">AGMB00832</strain>
    </source>
</reference>
<evidence type="ECO:0000313" key="5">
    <source>
        <dbReference type="Proteomes" id="UP000723714"/>
    </source>
</evidence>
<feature type="domain" description="HTH tetR-type" evidence="3">
    <location>
        <begin position="12"/>
        <end position="72"/>
    </location>
</feature>
<proteinExistence type="predicted"/>
<name>A0ABS6D072_9FIRM</name>
<evidence type="ECO:0000313" key="4">
    <source>
        <dbReference type="EMBL" id="MBU3874997.1"/>
    </source>
</evidence>
<dbReference type="EMBL" id="JABACJ020000002">
    <property type="protein sequence ID" value="MBU3874997.1"/>
    <property type="molecule type" value="Genomic_DNA"/>
</dbReference>
<dbReference type="RefSeq" id="WP_216239731.1">
    <property type="nucleotide sequence ID" value="NZ_JABACJ020000002.1"/>
</dbReference>
<protein>
    <submittedName>
        <fullName evidence="4">TetR/AcrR family transcriptional regulator</fullName>
    </submittedName>
</protein>
<evidence type="ECO:0000259" key="3">
    <source>
        <dbReference type="PROSITE" id="PS50977"/>
    </source>
</evidence>
<accession>A0ABS6D072</accession>
<organism evidence="4 5">
    <name type="scientific">Faecalicatena faecalis</name>
    <dbReference type="NCBI Taxonomy" id="2726362"/>
    <lineage>
        <taxon>Bacteria</taxon>
        <taxon>Bacillati</taxon>
        <taxon>Bacillota</taxon>
        <taxon>Clostridia</taxon>
        <taxon>Lachnospirales</taxon>
        <taxon>Lachnospiraceae</taxon>
        <taxon>Faecalicatena</taxon>
    </lineage>
</organism>
<keyword evidence="5" id="KW-1185">Reference proteome</keyword>
<dbReference type="Proteomes" id="UP000723714">
    <property type="component" value="Unassembled WGS sequence"/>
</dbReference>
<dbReference type="Pfam" id="PF00440">
    <property type="entry name" value="TetR_N"/>
    <property type="match status" value="1"/>
</dbReference>
<keyword evidence="1 2" id="KW-0238">DNA-binding</keyword>
<dbReference type="InterPro" id="IPR001647">
    <property type="entry name" value="HTH_TetR"/>
</dbReference>
<gene>
    <name evidence="4" type="ORF">HGO97_004105</name>
</gene>
<dbReference type="PANTHER" id="PTHR43479">
    <property type="entry name" value="ACREF/ENVCD OPERON REPRESSOR-RELATED"/>
    <property type="match status" value="1"/>
</dbReference>
<dbReference type="PANTHER" id="PTHR43479:SF11">
    <property type="entry name" value="ACREF_ENVCD OPERON REPRESSOR-RELATED"/>
    <property type="match status" value="1"/>
</dbReference>
<comment type="caution">
    <text evidence="4">The sequence shown here is derived from an EMBL/GenBank/DDBJ whole genome shotgun (WGS) entry which is preliminary data.</text>
</comment>
<feature type="DNA-binding region" description="H-T-H motif" evidence="2">
    <location>
        <begin position="35"/>
        <end position="54"/>
    </location>
</feature>
<sequence>MINKNTTNPAALRSRTALARALVLLLLERPLKDITIEDITSSAGLSRQTFYTNFSQKEDILEHSLNELFSMLTKELHPLPDTMCGMLTAYFQFWSGHKKFLSVLFDNELSYLFATNNVYLFRNEFSSYAQKGNPSQEEIPYLESYLAGLTFQLLRTWQQNAWLEDTELIVQIACRLLKGEFFNGKE</sequence>